<dbReference type="PANTHER" id="PTHR43711">
    <property type="entry name" value="TWO-COMPONENT HISTIDINE KINASE"/>
    <property type="match status" value="1"/>
</dbReference>
<dbReference type="InterPro" id="IPR000014">
    <property type="entry name" value="PAS"/>
</dbReference>
<dbReference type="RefSeq" id="WP_141462657.1">
    <property type="nucleotide sequence ID" value="NZ_RBZW01000003.1"/>
</dbReference>
<dbReference type="Gene3D" id="3.30.565.10">
    <property type="entry name" value="Histidine kinase-like ATPase, C-terminal domain"/>
    <property type="match status" value="1"/>
</dbReference>
<evidence type="ECO:0000256" key="5">
    <source>
        <dbReference type="ARBA" id="ARBA00022777"/>
    </source>
</evidence>
<dbReference type="Pfam" id="PF00989">
    <property type="entry name" value="PAS"/>
    <property type="match status" value="1"/>
</dbReference>
<dbReference type="GO" id="GO:0000155">
    <property type="term" value="F:phosphorelay sensor kinase activity"/>
    <property type="evidence" value="ECO:0007669"/>
    <property type="project" value="InterPro"/>
</dbReference>
<evidence type="ECO:0000256" key="4">
    <source>
        <dbReference type="ARBA" id="ARBA00022679"/>
    </source>
</evidence>
<dbReference type="GO" id="GO:0006355">
    <property type="term" value="P:regulation of DNA-templated transcription"/>
    <property type="evidence" value="ECO:0007669"/>
    <property type="project" value="InterPro"/>
</dbReference>
<protein>
    <recommendedName>
        <fullName evidence="2">histidine kinase</fullName>
        <ecNumber evidence="2">2.7.13.3</ecNumber>
    </recommendedName>
</protein>
<dbReference type="Pfam" id="PF00512">
    <property type="entry name" value="HisKA"/>
    <property type="match status" value="1"/>
</dbReference>
<dbReference type="SUPFAM" id="SSF55785">
    <property type="entry name" value="PYP-like sensor domain (PAS domain)"/>
    <property type="match status" value="1"/>
</dbReference>
<keyword evidence="8" id="KW-1133">Transmembrane helix</keyword>
<dbReference type="Pfam" id="PF16927">
    <property type="entry name" value="HisKA_7TM"/>
    <property type="match status" value="1"/>
</dbReference>
<keyword evidence="6" id="KW-0902">Two-component regulatory system</keyword>
<dbReference type="InterPro" id="IPR031621">
    <property type="entry name" value="HisKA_7TM"/>
</dbReference>
<dbReference type="CDD" id="cd00082">
    <property type="entry name" value="HisKA"/>
    <property type="match status" value="1"/>
</dbReference>
<feature type="domain" description="PAS" evidence="10">
    <location>
        <begin position="231"/>
        <end position="307"/>
    </location>
</feature>
<dbReference type="PRINTS" id="PR00344">
    <property type="entry name" value="BCTRLSENSOR"/>
</dbReference>
<sequence>MSVLASVQLLGAVVAIWLGVYAYRRRERPGMIWLVAVLFGDTVWMVAAGVNYASHSLVVSTAMLQIRYVGITVIPIALLFFALSYTGYDEWLTPWHRGLIALPALGALLLALTDSFHGLFYASVTPASNPQHVAYEYGLVAAPWIAYAFVIVVVATAAFVRYAIVAEDVYRWQTCTLAGAVSTSVVADALFFLPVPPNGFAITPLAILVSSAIAVAIISRFDFGRLVPATRELGRKELIEQMELGMVVRNADGLVVDVNPAAARILGYDTDELLGEQAPEALPNSDDPDVVQRLFTVDGVDRNVEVRTIQVGKTSGTTVITFHQMEDFTEIVSHDLQGPLMEIRGSADLAMSSGDITHIEHVLDAANRIDELVSDVLELSRIGPQLETHESVDLADCADTAWRHVWTPTGELVVETDQTVMGDPSRIQQLFENLFRNSVEHSSSAVGQPADTRSRGRDGQRFSAPSEGADERVRVTVGPLPEGFYVEDTGPGIAPEDQERIFEKGYTNSPTGTGLGLSIVRQIAVAHGWSIRVTEGREGGARFEISDAEFGGEPNPDDTPG</sequence>
<feature type="transmembrane region" description="Helical" evidence="8">
    <location>
        <begin position="100"/>
        <end position="124"/>
    </location>
</feature>
<dbReference type="SMART" id="SM00091">
    <property type="entry name" value="PAS"/>
    <property type="match status" value="1"/>
</dbReference>
<feature type="transmembrane region" description="Helical" evidence="8">
    <location>
        <begin position="66"/>
        <end position="88"/>
    </location>
</feature>
<dbReference type="InterPro" id="IPR004358">
    <property type="entry name" value="Sig_transdc_His_kin-like_C"/>
</dbReference>
<dbReference type="EC" id="2.7.13.3" evidence="2"/>
<dbReference type="SMART" id="SM00388">
    <property type="entry name" value="HisKA"/>
    <property type="match status" value="1"/>
</dbReference>
<dbReference type="InterPro" id="IPR003594">
    <property type="entry name" value="HATPase_dom"/>
</dbReference>
<name>A0A4S3TQN3_9EURY</name>
<dbReference type="SUPFAM" id="SSF55874">
    <property type="entry name" value="ATPase domain of HSP90 chaperone/DNA topoisomerase II/histidine kinase"/>
    <property type="match status" value="1"/>
</dbReference>
<dbReference type="PANTHER" id="PTHR43711:SF1">
    <property type="entry name" value="HISTIDINE KINASE 1"/>
    <property type="match status" value="1"/>
</dbReference>
<dbReference type="OrthoDB" id="8127at2157"/>
<keyword evidence="8" id="KW-0812">Transmembrane</keyword>
<keyword evidence="12" id="KW-1185">Reference proteome</keyword>
<dbReference type="AlphaFoldDB" id="A0A4S3TQN3"/>
<feature type="transmembrane region" description="Helical" evidence="8">
    <location>
        <begin position="201"/>
        <end position="221"/>
    </location>
</feature>
<feature type="transmembrane region" description="Helical" evidence="8">
    <location>
        <begin position="176"/>
        <end position="195"/>
    </location>
</feature>
<dbReference type="SMART" id="SM00387">
    <property type="entry name" value="HATPase_c"/>
    <property type="match status" value="1"/>
</dbReference>
<keyword evidence="4" id="KW-0808">Transferase</keyword>
<dbReference type="NCBIfam" id="TIGR00229">
    <property type="entry name" value="sensory_box"/>
    <property type="match status" value="1"/>
</dbReference>
<evidence type="ECO:0000313" key="12">
    <source>
        <dbReference type="Proteomes" id="UP000318864"/>
    </source>
</evidence>
<dbReference type="Pfam" id="PF02518">
    <property type="entry name" value="HATPase_c"/>
    <property type="match status" value="1"/>
</dbReference>
<evidence type="ECO:0000256" key="8">
    <source>
        <dbReference type="SAM" id="Phobius"/>
    </source>
</evidence>
<keyword evidence="8" id="KW-0472">Membrane</keyword>
<evidence type="ECO:0000259" key="10">
    <source>
        <dbReference type="PROSITE" id="PS50112"/>
    </source>
</evidence>
<dbReference type="Proteomes" id="UP000318864">
    <property type="component" value="Unassembled WGS sequence"/>
</dbReference>
<feature type="domain" description="Histidine kinase" evidence="9">
    <location>
        <begin position="331"/>
        <end position="546"/>
    </location>
</feature>
<organism evidence="11 12">
    <name type="scientific">Salinadaptatus halalkaliphilus</name>
    <dbReference type="NCBI Taxonomy" id="2419781"/>
    <lineage>
        <taxon>Archaea</taxon>
        <taxon>Methanobacteriati</taxon>
        <taxon>Methanobacteriota</taxon>
        <taxon>Stenosarchaea group</taxon>
        <taxon>Halobacteria</taxon>
        <taxon>Halobacteriales</taxon>
        <taxon>Natrialbaceae</taxon>
        <taxon>Salinadaptatus</taxon>
    </lineage>
</organism>
<dbReference type="InterPro" id="IPR036097">
    <property type="entry name" value="HisK_dim/P_sf"/>
</dbReference>
<feature type="transmembrane region" description="Helical" evidence="8">
    <location>
        <begin position="144"/>
        <end position="164"/>
    </location>
</feature>
<keyword evidence="3" id="KW-0597">Phosphoprotein</keyword>
<feature type="transmembrane region" description="Helical" evidence="8">
    <location>
        <begin position="6"/>
        <end position="23"/>
    </location>
</feature>
<comment type="catalytic activity">
    <reaction evidence="1">
        <text>ATP + protein L-histidine = ADP + protein N-phospho-L-histidine.</text>
        <dbReference type="EC" id="2.7.13.3"/>
    </reaction>
</comment>
<evidence type="ECO:0000313" key="11">
    <source>
        <dbReference type="EMBL" id="THE66701.1"/>
    </source>
</evidence>
<accession>A0A4S3TQN3</accession>
<dbReference type="CDD" id="cd00075">
    <property type="entry name" value="HATPase"/>
    <property type="match status" value="1"/>
</dbReference>
<reference evidence="11 12" key="1">
    <citation type="submission" date="2018-10" db="EMBL/GenBank/DDBJ databases">
        <title>Natronolimnobius sp. XQ-INN 246 isolated from Inner Mongolia Autonomous Region of China.</title>
        <authorList>
            <person name="Xue Q."/>
        </authorList>
    </citation>
    <scope>NUCLEOTIDE SEQUENCE [LARGE SCALE GENOMIC DNA]</scope>
    <source>
        <strain evidence="11 12">XQ-INN 246</strain>
    </source>
</reference>
<evidence type="ECO:0000256" key="7">
    <source>
        <dbReference type="SAM" id="MobiDB-lite"/>
    </source>
</evidence>
<dbReference type="InterPro" id="IPR005467">
    <property type="entry name" value="His_kinase_dom"/>
</dbReference>
<comment type="caution">
    <text evidence="11">The sequence shown here is derived from an EMBL/GenBank/DDBJ whole genome shotgun (WGS) entry which is preliminary data.</text>
</comment>
<dbReference type="SUPFAM" id="SSF47384">
    <property type="entry name" value="Homodimeric domain of signal transducing histidine kinase"/>
    <property type="match status" value="1"/>
</dbReference>
<dbReference type="InterPro" id="IPR003661">
    <property type="entry name" value="HisK_dim/P_dom"/>
</dbReference>
<keyword evidence="5" id="KW-0418">Kinase</keyword>
<feature type="transmembrane region" description="Helical" evidence="8">
    <location>
        <begin position="30"/>
        <end position="54"/>
    </location>
</feature>
<evidence type="ECO:0000256" key="3">
    <source>
        <dbReference type="ARBA" id="ARBA00022553"/>
    </source>
</evidence>
<evidence type="ECO:0000259" key="9">
    <source>
        <dbReference type="PROSITE" id="PS50109"/>
    </source>
</evidence>
<dbReference type="CDD" id="cd00130">
    <property type="entry name" value="PAS"/>
    <property type="match status" value="1"/>
</dbReference>
<dbReference type="InterPro" id="IPR013767">
    <property type="entry name" value="PAS_fold"/>
</dbReference>
<feature type="region of interest" description="Disordered" evidence="7">
    <location>
        <begin position="441"/>
        <end position="470"/>
    </location>
</feature>
<dbReference type="Gene3D" id="3.30.450.20">
    <property type="entry name" value="PAS domain"/>
    <property type="match status" value="1"/>
</dbReference>
<dbReference type="InterPro" id="IPR050736">
    <property type="entry name" value="Sensor_HK_Regulatory"/>
</dbReference>
<evidence type="ECO:0000256" key="2">
    <source>
        <dbReference type="ARBA" id="ARBA00012438"/>
    </source>
</evidence>
<dbReference type="InterPro" id="IPR035965">
    <property type="entry name" value="PAS-like_dom_sf"/>
</dbReference>
<dbReference type="PROSITE" id="PS50109">
    <property type="entry name" value="HIS_KIN"/>
    <property type="match status" value="1"/>
</dbReference>
<dbReference type="EMBL" id="RBZW01000003">
    <property type="protein sequence ID" value="THE66701.1"/>
    <property type="molecule type" value="Genomic_DNA"/>
</dbReference>
<proteinExistence type="predicted"/>
<dbReference type="InterPro" id="IPR036890">
    <property type="entry name" value="HATPase_C_sf"/>
</dbReference>
<dbReference type="PROSITE" id="PS50112">
    <property type="entry name" value="PAS"/>
    <property type="match status" value="1"/>
</dbReference>
<dbReference type="Gene3D" id="1.10.287.130">
    <property type="match status" value="1"/>
</dbReference>
<evidence type="ECO:0000256" key="6">
    <source>
        <dbReference type="ARBA" id="ARBA00023012"/>
    </source>
</evidence>
<evidence type="ECO:0000256" key="1">
    <source>
        <dbReference type="ARBA" id="ARBA00000085"/>
    </source>
</evidence>
<gene>
    <name evidence="11" type="ORF">D8Y22_00800</name>
</gene>